<feature type="region of interest" description="Disordered" evidence="7">
    <location>
        <begin position="157"/>
        <end position="334"/>
    </location>
</feature>
<feature type="compositionally biased region" description="Basic residues" evidence="7">
    <location>
        <begin position="270"/>
        <end position="280"/>
    </location>
</feature>
<organism evidence="9 10">
    <name type="scientific">Botryobasidium botryosum (strain FD-172 SS1)</name>
    <dbReference type="NCBI Taxonomy" id="930990"/>
    <lineage>
        <taxon>Eukaryota</taxon>
        <taxon>Fungi</taxon>
        <taxon>Dikarya</taxon>
        <taxon>Basidiomycota</taxon>
        <taxon>Agaricomycotina</taxon>
        <taxon>Agaricomycetes</taxon>
        <taxon>Cantharellales</taxon>
        <taxon>Botryobasidiaceae</taxon>
        <taxon>Botryobasidium</taxon>
    </lineage>
</organism>
<accession>A0A067MRX5</accession>
<dbReference type="AlphaFoldDB" id="A0A067MRX5"/>
<keyword evidence="2" id="KW-0597">Phosphoprotein</keyword>
<dbReference type="Pfam" id="PF09402">
    <property type="entry name" value="MSC"/>
    <property type="match status" value="1"/>
</dbReference>
<evidence type="ECO:0000256" key="4">
    <source>
        <dbReference type="ARBA" id="ARBA00022989"/>
    </source>
</evidence>
<dbReference type="STRING" id="930990.A0A067MRX5"/>
<feature type="region of interest" description="Disordered" evidence="7">
    <location>
        <begin position="66"/>
        <end position="145"/>
    </location>
</feature>
<dbReference type="GO" id="GO:0071763">
    <property type="term" value="P:nuclear membrane organization"/>
    <property type="evidence" value="ECO:0007669"/>
    <property type="project" value="TreeGrafter"/>
</dbReference>
<evidence type="ECO:0000256" key="5">
    <source>
        <dbReference type="ARBA" id="ARBA00023136"/>
    </source>
</evidence>
<keyword evidence="5" id="KW-0472">Membrane</keyword>
<reference evidence="10" key="1">
    <citation type="journal article" date="2014" name="Proc. Natl. Acad. Sci. U.S.A.">
        <title>Extensive sampling of basidiomycete genomes demonstrates inadequacy of the white-rot/brown-rot paradigm for wood decay fungi.</title>
        <authorList>
            <person name="Riley R."/>
            <person name="Salamov A.A."/>
            <person name="Brown D.W."/>
            <person name="Nagy L.G."/>
            <person name="Floudas D."/>
            <person name="Held B.W."/>
            <person name="Levasseur A."/>
            <person name="Lombard V."/>
            <person name="Morin E."/>
            <person name="Otillar R."/>
            <person name="Lindquist E.A."/>
            <person name="Sun H."/>
            <person name="LaButti K.M."/>
            <person name="Schmutz J."/>
            <person name="Jabbour D."/>
            <person name="Luo H."/>
            <person name="Baker S.E."/>
            <person name="Pisabarro A.G."/>
            <person name="Walton J.D."/>
            <person name="Blanchette R.A."/>
            <person name="Henrissat B."/>
            <person name="Martin F."/>
            <person name="Cullen D."/>
            <person name="Hibbett D.S."/>
            <person name="Grigoriev I.V."/>
        </authorList>
    </citation>
    <scope>NUCLEOTIDE SEQUENCE [LARGE SCALE GENOMIC DNA]</scope>
    <source>
        <strain evidence="10">FD-172 SS1</strain>
    </source>
</reference>
<dbReference type="Gene3D" id="1.10.10.1180">
    <property type="entry name" value="MAN1, winged-helix domain"/>
    <property type="match status" value="1"/>
</dbReference>
<feature type="compositionally biased region" description="Low complexity" evidence="7">
    <location>
        <begin position="135"/>
        <end position="145"/>
    </location>
</feature>
<dbReference type="OrthoDB" id="5376590at2759"/>
<evidence type="ECO:0000256" key="3">
    <source>
        <dbReference type="ARBA" id="ARBA00022692"/>
    </source>
</evidence>
<dbReference type="Proteomes" id="UP000027195">
    <property type="component" value="Unassembled WGS sequence"/>
</dbReference>
<feature type="compositionally biased region" description="Low complexity" evidence="7">
    <location>
        <begin position="235"/>
        <end position="244"/>
    </location>
</feature>
<protein>
    <recommendedName>
        <fullName evidence="8">Man1/Src1-like C-terminal domain-containing protein</fullName>
    </recommendedName>
</protein>
<evidence type="ECO:0000256" key="7">
    <source>
        <dbReference type="SAM" id="MobiDB-lite"/>
    </source>
</evidence>
<evidence type="ECO:0000259" key="8">
    <source>
        <dbReference type="Pfam" id="PF09402"/>
    </source>
</evidence>
<dbReference type="GO" id="GO:0003682">
    <property type="term" value="F:chromatin binding"/>
    <property type="evidence" value="ECO:0007669"/>
    <property type="project" value="InterPro"/>
</dbReference>
<dbReference type="InterPro" id="IPR041885">
    <property type="entry name" value="MAN1_winged_helix_dom"/>
</dbReference>
<dbReference type="GO" id="GO:0005783">
    <property type="term" value="C:endoplasmic reticulum"/>
    <property type="evidence" value="ECO:0007669"/>
    <property type="project" value="TreeGrafter"/>
</dbReference>
<evidence type="ECO:0000256" key="6">
    <source>
        <dbReference type="ARBA" id="ARBA00023242"/>
    </source>
</evidence>
<evidence type="ECO:0000256" key="1">
    <source>
        <dbReference type="ARBA" id="ARBA00004540"/>
    </source>
</evidence>
<evidence type="ECO:0000256" key="2">
    <source>
        <dbReference type="ARBA" id="ARBA00022553"/>
    </source>
</evidence>
<dbReference type="InterPro" id="IPR044780">
    <property type="entry name" value="Heh2/Src1"/>
</dbReference>
<feature type="domain" description="Man1/Src1-like C-terminal" evidence="8">
    <location>
        <begin position="351"/>
        <end position="721"/>
    </location>
</feature>
<keyword evidence="6" id="KW-0539">Nucleus</keyword>
<dbReference type="PANTHER" id="PTHR47808:SF2">
    <property type="entry name" value="LEM DOMAIN-CONTAINING PROTEIN 2"/>
    <property type="match status" value="1"/>
</dbReference>
<dbReference type="CDD" id="cd12935">
    <property type="entry name" value="LEM_like"/>
    <property type="match status" value="1"/>
</dbReference>
<dbReference type="InterPro" id="IPR018996">
    <property type="entry name" value="Man1/Src1-like_C"/>
</dbReference>
<feature type="compositionally biased region" description="Polar residues" evidence="7">
    <location>
        <begin position="204"/>
        <end position="216"/>
    </location>
</feature>
<dbReference type="EMBL" id="KL198021">
    <property type="protein sequence ID" value="KDQ18503.1"/>
    <property type="molecule type" value="Genomic_DNA"/>
</dbReference>
<keyword evidence="4" id="KW-1133">Transmembrane helix</keyword>
<evidence type="ECO:0000313" key="10">
    <source>
        <dbReference type="Proteomes" id="UP000027195"/>
    </source>
</evidence>
<dbReference type="PANTHER" id="PTHR47808">
    <property type="entry name" value="INNER NUCLEAR MEMBRANE PROTEIN HEH2-RELATED"/>
    <property type="match status" value="1"/>
</dbReference>
<dbReference type="InParanoid" id="A0A067MRX5"/>
<feature type="compositionally biased region" description="Acidic residues" evidence="7">
    <location>
        <begin position="288"/>
        <end position="313"/>
    </location>
</feature>
<name>A0A067MRX5_BOTB1</name>
<dbReference type="GO" id="GO:0034399">
    <property type="term" value="C:nuclear periphery"/>
    <property type="evidence" value="ECO:0007669"/>
    <property type="project" value="TreeGrafter"/>
</dbReference>
<gene>
    <name evidence="9" type="ORF">BOTBODRAFT_28875</name>
</gene>
<keyword evidence="3" id="KW-0812">Transmembrane</keyword>
<dbReference type="GO" id="GO:0005637">
    <property type="term" value="C:nuclear inner membrane"/>
    <property type="evidence" value="ECO:0007669"/>
    <property type="project" value="UniProtKB-SubCell"/>
</dbReference>
<dbReference type="HOGENOM" id="CLU_010838_1_0_1"/>
<evidence type="ECO:0000313" key="9">
    <source>
        <dbReference type="EMBL" id="KDQ18503.1"/>
    </source>
</evidence>
<sequence>MAPESADVLEAAEYLEDDFNPNTLKVANLMNVLHYHGVHYSPASTKPKLVALFKEHITPHAAELRRQRLERTSSQASDRGIRDGITGRQINDSSDIEEIPPPPRRTTRRVSRPAAEGRSTVSAEPSEPTRRRRAPASASMPRSAPKYVDAVVPVAEASEPEQDAGQRARRVVKKKDGTSAGTRTRRTSNYLTSGGEESAWEDNNVFQSGAESSSPVKSPFKPTGAATRRTRRVQPSAPVEAPSSPASPSPRPSTSNVDAQPPPGVLRNRNAPRSKGRHSVGWKTPNPDLDEDSEVKVDDDEIQLIEDDADDQISEGVASDMRSPSPSKDLARPSALGTSLSISSAIIRVLIVFLSFAITKTYVDRSSSIGFCDAGSNTNAIIEERKALFSARQQCIERLALIPQDEVTDKDICPALPLLPALQPLACTPCPARAICTPHTVTCQSSFILRPHPLTQIPLLSSLANGFPGLGSVAFPPRCVEDRERLKKIGGFGKAIDRNLTQLKGQRICAGVKNPDGESREAVTWGMKVAELRNEMRAKVSKLSHKFDGSAFDDLFDVAMDDLEKNGLVVVSHDADGEKYIAAYKADMGLTCQAKVTARETWSAWRKYIYGIVGLAVVTMAAKSKAAANQIEARRVASLVQVALDTLKDQELAHHTDPASTPYPYLSSLHLRDLVLQDEHSIPARKRLWDKVESVVEGNANVRANIEELNGDETRVWRWVGGASGQGSRVAEFVGRGIGGRIVA</sequence>
<comment type="subcellular location">
    <subcellularLocation>
        <location evidence="1">Nucleus inner membrane</location>
    </subcellularLocation>
</comment>
<proteinExistence type="predicted"/>
<keyword evidence="10" id="KW-1185">Reference proteome</keyword>